<feature type="domain" description="DUF7882" evidence="1">
    <location>
        <begin position="10"/>
        <end position="103"/>
    </location>
</feature>
<accession>A0A917IB65</accession>
<dbReference type="AlphaFoldDB" id="A0A917IB65"/>
<dbReference type="EMBL" id="BMJY01000001">
    <property type="protein sequence ID" value="GGH34334.1"/>
    <property type="molecule type" value="Genomic_DNA"/>
</dbReference>
<dbReference type="Proteomes" id="UP000657592">
    <property type="component" value="Unassembled WGS sequence"/>
</dbReference>
<evidence type="ECO:0000259" key="1">
    <source>
        <dbReference type="Pfam" id="PF25355"/>
    </source>
</evidence>
<organism evidence="2 3">
    <name type="scientific">Microbacterium album</name>
    <dbReference type="NCBI Taxonomy" id="2053191"/>
    <lineage>
        <taxon>Bacteria</taxon>
        <taxon>Bacillati</taxon>
        <taxon>Actinomycetota</taxon>
        <taxon>Actinomycetes</taxon>
        <taxon>Micrococcales</taxon>
        <taxon>Microbacteriaceae</taxon>
        <taxon>Microbacterium</taxon>
    </lineage>
</organism>
<gene>
    <name evidence="2" type="ORF">GCM10010921_01960</name>
</gene>
<evidence type="ECO:0000313" key="2">
    <source>
        <dbReference type="EMBL" id="GGH34334.1"/>
    </source>
</evidence>
<protein>
    <recommendedName>
        <fullName evidence="1">DUF7882 domain-containing protein</fullName>
    </recommendedName>
</protein>
<sequence>MAWRVYVDAMGTLIYDSNEPPIVIEDRALAHLKVVVLAKLRRHECFAVSWRHPDGHGRSTIWLHPAIPLRFVFNEPEPPELNRQWLAELAETASVLGGIRLGEEQIAA</sequence>
<name>A0A917IB65_9MICO</name>
<dbReference type="InterPro" id="IPR057204">
    <property type="entry name" value="DUF7882"/>
</dbReference>
<evidence type="ECO:0000313" key="3">
    <source>
        <dbReference type="Proteomes" id="UP000657592"/>
    </source>
</evidence>
<keyword evidence="3" id="KW-1185">Reference proteome</keyword>
<dbReference type="Pfam" id="PF25355">
    <property type="entry name" value="DUF7882"/>
    <property type="match status" value="1"/>
</dbReference>
<reference evidence="2" key="2">
    <citation type="submission" date="2020-09" db="EMBL/GenBank/DDBJ databases">
        <authorList>
            <person name="Sun Q."/>
            <person name="Zhou Y."/>
        </authorList>
    </citation>
    <scope>NUCLEOTIDE SEQUENCE</scope>
    <source>
        <strain evidence="2">CGMCC 1.15794</strain>
    </source>
</reference>
<proteinExistence type="predicted"/>
<reference evidence="2" key="1">
    <citation type="journal article" date="2014" name="Int. J. Syst. Evol. Microbiol.">
        <title>Complete genome sequence of Corynebacterium casei LMG S-19264T (=DSM 44701T), isolated from a smear-ripened cheese.</title>
        <authorList>
            <consortium name="US DOE Joint Genome Institute (JGI-PGF)"/>
            <person name="Walter F."/>
            <person name="Albersmeier A."/>
            <person name="Kalinowski J."/>
            <person name="Ruckert C."/>
        </authorList>
    </citation>
    <scope>NUCLEOTIDE SEQUENCE</scope>
    <source>
        <strain evidence="2">CGMCC 1.15794</strain>
    </source>
</reference>
<comment type="caution">
    <text evidence="2">The sequence shown here is derived from an EMBL/GenBank/DDBJ whole genome shotgun (WGS) entry which is preliminary data.</text>
</comment>